<proteinExistence type="predicted"/>
<feature type="region of interest" description="Disordered" evidence="1">
    <location>
        <begin position="514"/>
        <end position="537"/>
    </location>
</feature>
<organism evidence="2 3">
    <name type="scientific">Protopolystoma xenopodis</name>
    <dbReference type="NCBI Taxonomy" id="117903"/>
    <lineage>
        <taxon>Eukaryota</taxon>
        <taxon>Metazoa</taxon>
        <taxon>Spiralia</taxon>
        <taxon>Lophotrochozoa</taxon>
        <taxon>Platyhelminthes</taxon>
        <taxon>Monogenea</taxon>
        <taxon>Polyopisthocotylea</taxon>
        <taxon>Polystomatidea</taxon>
        <taxon>Polystomatidae</taxon>
        <taxon>Protopolystoma</taxon>
    </lineage>
</organism>
<dbReference type="EMBL" id="CAAALY010028167">
    <property type="protein sequence ID" value="VEL16365.1"/>
    <property type="molecule type" value="Genomic_DNA"/>
</dbReference>
<reference evidence="2" key="1">
    <citation type="submission" date="2018-11" db="EMBL/GenBank/DDBJ databases">
        <authorList>
            <consortium name="Pathogen Informatics"/>
        </authorList>
    </citation>
    <scope>NUCLEOTIDE SEQUENCE</scope>
</reference>
<gene>
    <name evidence="2" type="ORF">PXEA_LOCUS9805</name>
</gene>
<feature type="region of interest" description="Disordered" evidence="1">
    <location>
        <begin position="744"/>
        <end position="783"/>
    </location>
</feature>
<evidence type="ECO:0000313" key="3">
    <source>
        <dbReference type="Proteomes" id="UP000784294"/>
    </source>
</evidence>
<feature type="compositionally biased region" description="Polar residues" evidence="1">
    <location>
        <begin position="378"/>
        <end position="392"/>
    </location>
</feature>
<comment type="caution">
    <text evidence="2">The sequence shown here is derived from an EMBL/GenBank/DDBJ whole genome shotgun (WGS) entry which is preliminary data.</text>
</comment>
<feature type="compositionally biased region" description="Low complexity" evidence="1">
    <location>
        <begin position="366"/>
        <end position="377"/>
    </location>
</feature>
<name>A0A448WNS2_9PLAT</name>
<dbReference type="Proteomes" id="UP000784294">
    <property type="component" value="Unassembled WGS sequence"/>
</dbReference>
<evidence type="ECO:0000256" key="1">
    <source>
        <dbReference type="SAM" id="MobiDB-lite"/>
    </source>
</evidence>
<dbReference type="OrthoDB" id="6276771at2759"/>
<dbReference type="AlphaFoldDB" id="A0A448WNS2"/>
<keyword evidence="3" id="KW-1185">Reference proteome</keyword>
<accession>A0A448WNS2</accession>
<feature type="compositionally biased region" description="Basic and acidic residues" evidence="1">
    <location>
        <begin position="746"/>
        <end position="757"/>
    </location>
</feature>
<feature type="region of interest" description="Disordered" evidence="1">
    <location>
        <begin position="363"/>
        <end position="393"/>
    </location>
</feature>
<evidence type="ECO:0000313" key="2">
    <source>
        <dbReference type="EMBL" id="VEL16365.1"/>
    </source>
</evidence>
<sequence>MTIFVSLILNQLFVDQRHLNSSRFSHQTEAIRPDINLTTKVSRVPGPRGPINHKYVHSSKSRLAIESLNLPNPNRVTEIGRKHGKRRSISDESIKIIKKKIDSDQLFELHSNSLSKQKERSSLSPLLVNLSKIKRKYHGAITTDSTNNTENMIGASPEETLSDSTQVKSLPGFENSNGISAEPDIASHQARICFSSPPSTSAFTANHVELHRHRCISWACDSNTCHKHEAESTLESGKSDLLNSCKKLCLDVDVHDKNISIDDSCPILDDDGAQISRSPSLPEIGLDIVSSPLTGTDRSIEMCDAPDLISSADHYTHEYSPPRYPLDPCQLLNRTTAELESMCHFYVENLKWKAYRKQHDSHEVLSEPSHSLKLSSSTANADPSQSGTTTFVFPSPNPFAVNSASSTSSTSSGSIDSVALTGGFSDSSTYDSVIPTKIPIIAAIRDNSLVSDEDIKGLLEDNADLHGYAKDIADKLSRHREPESEVERAVASIVDGLREARDEIKGEEREENLINPLPSSRGRLSHEDHLSENPEFDLSRPLIPETLTTRLDSTCGSNGSSVNKKIDDDDSDAILLLFSGSPAGVEIKDQSTDREESVNCSVPDFASSTATTTHIDPELFAQLTDERFLFLSPFSSPKSDDLQTQFPVLDRENEKIDRTDDTLDFMTYTNVSDVACVGDESDTEDEHRHSQNDLSNISLHADINKCDLAEKTDGLNLEINHSFQLLGSTSNLSFVDQNIAKSLSKSSEHSNNDKKDYSAAIPSSQTRSAKSRSKLRSSTHMDSLPCHMRPFDPRLHCGVLKDGVVCRRSLLCKLCLENLI</sequence>
<protein>
    <submittedName>
        <fullName evidence="2">Uncharacterized protein</fullName>
    </submittedName>
</protein>